<dbReference type="EMBL" id="JAMQBK010000021">
    <property type="protein sequence ID" value="MCM2370384.1"/>
    <property type="molecule type" value="Genomic_DNA"/>
</dbReference>
<name>A0ABT0U0I8_9BACT</name>
<comment type="caution">
    <text evidence="1">The sequence shown here is derived from an EMBL/GenBank/DDBJ whole genome shotgun (WGS) entry which is preliminary data.</text>
</comment>
<dbReference type="RefSeq" id="WP_250928052.1">
    <property type="nucleotide sequence ID" value="NZ_JAMQBK010000021.1"/>
</dbReference>
<evidence type="ECO:0000313" key="2">
    <source>
        <dbReference type="Proteomes" id="UP001202961"/>
    </source>
</evidence>
<protein>
    <submittedName>
        <fullName evidence="1">Uncharacterized protein</fullName>
    </submittedName>
</protein>
<accession>A0ABT0U0I8</accession>
<organism evidence="1 2">
    <name type="scientific">Aporhodopirellula aestuarii</name>
    <dbReference type="NCBI Taxonomy" id="2950107"/>
    <lineage>
        <taxon>Bacteria</taxon>
        <taxon>Pseudomonadati</taxon>
        <taxon>Planctomycetota</taxon>
        <taxon>Planctomycetia</taxon>
        <taxon>Pirellulales</taxon>
        <taxon>Pirellulaceae</taxon>
        <taxon>Aporhodopirellula</taxon>
    </lineage>
</organism>
<gene>
    <name evidence="1" type="ORF">NB063_07075</name>
</gene>
<evidence type="ECO:0000313" key="1">
    <source>
        <dbReference type="EMBL" id="MCM2370384.1"/>
    </source>
</evidence>
<sequence>MRSLPQPRTLIKVTQLALEEKPIHGLLSECDGLYSNAKAETHLVRQIHEFDRWFFEHFEHAEWLFSEEEADRVLDDLMCRFELHEESESDECSIENEITRSRAITIFLAYIAGLPEESNILSPLIMNLLRAASDAHEVLVEQHGRLEC</sequence>
<proteinExistence type="predicted"/>
<dbReference type="Proteomes" id="UP001202961">
    <property type="component" value="Unassembled WGS sequence"/>
</dbReference>
<reference evidence="1 2" key="1">
    <citation type="journal article" date="2022" name="Syst. Appl. Microbiol.">
        <title>Rhodopirellula aestuarii sp. nov., a novel member of the genus Rhodopirellula isolated from brackish sediments collected in the Tagus River estuary, Portugal.</title>
        <authorList>
            <person name="Vitorino I.R."/>
            <person name="Klimek D."/>
            <person name="Calusinska M."/>
            <person name="Lobo-da-Cunha A."/>
            <person name="Vasconcelos V."/>
            <person name="Lage O.M."/>
        </authorList>
    </citation>
    <scope>NUCLEOTIDE SEQUENCE [LARGE SCALE GENOMIC DNA]</scope>
    <source>
        <strain evidence="1 2">ICT_H3.1</strain>
    </source>
</reference>
<keyword evidence="2" id="KW-1185">Reference proteome</keyword>